<feature type="chain" id="PRO_5040789974" evidence="1">
    <location>
        <begin position="21"/>
        <end position="110"/>
    </location>
</feature>
<evidence type="ECO:0000313" key="2">
    <source>
        <dbReference type="EMBL" id="KAJ5105950.1"/>
    </source>
</evidence>
<dbReference type="AlphaFoldDB" id="A0A9W9FTS9"/>
<keyword evidence="1" id="KW-0732">Signal</keyword>
<protein>
    <submittedName>
        <fullName evidence="2">Uncharacterized protein</fullName>
    </submittedName>
</protein>
<dbReference type="RefSeq" id="XP_056514946.1">
    <property type="nucleotide sequence ID" value="XM_056653879.1"/>
</dbReference>
<evidence type="ECO:0000256" key="1">
    <source>
        <dbReference type="SAM" id="SignalP"/>
    </source>
</evidence>
<organism evidence="2 3">
    <name type="scientific">Penicillium alfredii</name>
    <dbReference type="NCBI Taxonomy" id="1506179"/>
    <lineage>
        <taxon>Eukaryota</taxon>
        <taxon>Fungi</taxon>
        <taxon>Dikarya</taxon>
        <taxon>Ascomycota</taxon>
        <taxon>Pezizomycotina</taxon>
        <taxon>Eurotiomycetes</taxon>
        <taxon>Eurotiomycetidae</taxon>
        <taxon>Eurotiales</taxon>
        <taxon>Aspergillaceae</taxon>
        <taxon>Penicillium</taxon>
    </lineage>
</organism>
<dbReference type="OrthoDB" id="73875at2759"/>
<feature type="signal peptide" evidence="1">
    <location>
        <begin position="1"/>
        <end position="20"/>
    </location>
</feature>
<dbReference type="EMBL" id="JAPMSZ010000004">
    <property type="protein sequence ID" value="KAJ5105950.1"/>
    <property type="molecule type" value="Genomic_DNA"/>
</dbReference>
<reference evidence="2" key="2">
    <citation type="journal article" date="2023" name="IMA Fungus">
        <title>Comparative genomic study of the Penicillium genus elucidates a diverse pangenome and 15 lateral gene transfer events.</title>
        <authorList>
            <person name="Petersen C."/>
            <person name="Sorensen T."/>
            <person name="Nielsen M.R."/>
            <person name="Sondergaard T.E."/>
            <person name="Sorensen J.L."/>
            <person name="Fitzpatrick D.A."/>
            <person name="Frisvad J.C."/>
            <person name="Nielsen K.L."/>
        </authorList>
    </citation>
    <scope>NUCLEOTIDE SEQUENCE</scope>
    <source>
        <strain evidence="2">IBT 34128</strain>
    </source>
</reference>
<keyword evidence="3" id="KW-1185">Reference proteome</keyword>
<accession>A0A9W9FTS9</accession>
<reference evidence="2" key="1">
    <citation type="submission" date="2022-11" db="EMBL/GenBank/DDBJ databases">
        <authorList>
            <person name="Petersen C."/>
        </authorList>
    </citation>
    <scope>NUCLEOTIDE SEQUENCE</scope>
    <source>
        <strain evidence="2">IBT 34128</strain>
    </source>
</reference>
<gene>
    <name evidence="2" type="ORF">NUU61_003297</name>
</gene>
<dbReference type="Proteomes" id="UP001141434">
    <property type="component" value="Unassembled WGS sequence"/>
</dbReference>
<proteinExistence type="predicted"/>
<name>A0A9W9FTS9_9EURO</name>
<dbReference type="GeneID" id="81393047"/>
<comment type="caution">
    <text evidence="2">The sequence shown here is derived from an EMBL/GenBank/DDBJ whole genome shotgun (WGS) entry which is preliminary data.</text>
</comment>
<sequence>MKLLTSLGFAFVALGTVVAAEEEEEEEEEKRDPVLKLLPEKSPNCGKTYCWSKCSTDSMDPVSGDWQDGQPWCYLQDENQITQQCGGPEYCETLKYCNNHFGASHHKCGI</sequence>
<evidence type="ECO:0000313" key="3">
    <source>
        <dbReference type="Proteomes" id="UP001141434"/>
    </source>
</evidence>